<dbReference type="NCBIfam" id="TIGR00350">
    <property type="entry name" value="lytR_cpsA_psr"/>
    <property type="match status" value="1"/>
</dbReference>
<keyword evidence="3" id="KW-0472">Membrane</keyword>
<comment type="similarity">
    <text evidence="1">Belongs to the LytR/CpsA/Psr (LCP) family.</text>
</comment>
<feature type="compositionally biased region" description="Polar residues" evidence="2">
    <location>
        <begin position="52"/>
        <end position="62"/>
    </location>
</feature>
<gene>
    <name evidence="5" type="ORF">F8M49_24250</name>
</gene>
<dbReference type="Gene3D" id="3.40.630.190">
    <property type="entry name" value="LCP protein"/>
    <property type="match status" value="1"/>
</dbReference>
<feature type="compositionally biased region" description="Basic and acidic residues" evidence="2">
    <location>
        <begin position="1"/>
        <end position="10"/>
    </location>
</feature>
<evidence type="ECO:0000256" key="2">
    <source>
        <dbReference type="SAM" id="MobiDB-lite"/>
    </source>
</evidence>
<sequence length="458" mass="49318">MNGDRPDPRYRPRPPQGPPPRRPVPPPRPVQSGPPPEGPQVIRRDGRPAPQQAWSQAPNPTYRQPAAPSRTAPPPRRPQSQQSRDWAPTQTPQRFSEPRRSAERGPQQRRAPAPPAGPPPGAPPRRPRPAPGPAPRRRRPGSFRRWTRRIALAVVALLVLTVAGVVYLDGKLTRIDALADYPERVADTPGTNWLLVGSDSRTGLTAEQEQELATGGEVGPERTDTIILVHVPNGGGATTMVSLPRDSYVSIPGYGQDKLNASFAVGGPALLTQTVEGATGVHVDHYVEIGFGGFASIVDALGGVDICVPYPIEDPLAGINLQAGCQELTGPEALGFVRTRATPLADLDRMNNQRLFMSALLGKATGLGTMLNPFRLWSLASGATATLEVDDGTHLWDLARLAWAMRGETVTATVPVGGFEDVWGSGNVLLWDRERAIPFFESLADDRPIPPELLTPTP</sequence>
<feature type="transmembrane region" description="Helical" evidence="3">
    <location>
        <begin position="146"/>
        <end position="168"/>
    </location>
</feature>
<organism evidence="5 6">
    <name type="scientific">Rhodococcus zopfii</name>
    <dbReference type="NCBI Taxonomy" id="43772"/>
    <lineage>
        <taxon>Bacteria</taxon>
        <taxon>Bacillati</taxon>
        <taxon>Actinomycetota</taxon>
        <taxon>Actinomycetes</taxon>
        <taxon>Mycobacteriales</taxon>
        <taxon>Nocardiaceae</taxon>
        <taxon>Rhodococcus</taxon>
    </lineage>
</organism>
<dbReference type="InterPro" id="IPR050922">
    <property type="entry name" value="LytR/CpsA/Psr_CW_biosynth"/>
</dbReference>
<keyword evidence="6" id="KW-1185">Reference proteome</keyword>
<accession>A0ABU3WUP6</accession>
<keyword evidence="3" id="KW-0812">Transmembrane</keyword>
<evidence type="ECO:0000256" key="3">
    <source>
        <dbReference type="SAM" id="Phobius"/>
    </source>
</evidence>
<feature type="compositionally biased region" description="Pro residues" evidence="2">
    <location>
        <begin position="13"/>
        <end position="38"/>
    </location>
</feature>
<evidence type="ECO:0000256" key="1">
    <source>
        <dbReference type="ARBA" id="ARBA00006068"/>
    </source>
</evidence>
<dbReference type="PANTHER" id="PTHR33392">
    <property type="entry name" value="POLYISOPRENYL-TEICHOIC ACID--PEPTIDOGLYCAN TEICHOIC ACID TRANSFERASE TAGU"/>
    <property type="match status" value="1"/>
</dbReference>
<name>A0ABU3WUP6_9NOCA</name>
<evidence type="ECO:0000313" key="6">
    <source>
        <dbReference type="Proteomes" id="UP001275440"/>
    </source>
</evidence>
<evidence type="ECO:0000313" key="5">
    <source>
        <dbReference type="EMBL" id="MDV2477710.1"/>
    </source>
</evidence>
<dbReference type="InterPro" id="IPR004474">
    <property type="entry name" value="LytR_CpsA_psr"/>
</dbReference>
<dbReference type="Pfam" id="PF03816">
    <property type="entry name" value="LytR_cpsA_psr"/>
    <property type="match status" value="1"/>
</dbReference>
<dbReference type="Proteomes" id="UP001275440">
    <property type="component" value="Unassembled WGS sequence"/>
</dbReference>
<feature type="domain" description="Cell envelope-related transcriptional attenuator" evidence="4">
    <location>
        <begin position="222"/>
        <end position="364"/>
    </location>
</feature>
<dbReference type="PANTHER" id="PTHR33392:SF6">
    <property type="entry name" value="POLYISOPRENYL-TEICHOIC ACID--PEPTIDOGLYCAN TEICHOIC ACID TRANSFERASE TAGU"/>
    <property type="match status" value="1"/>
</dbReference>
<comment type="caution">
    <text evidence="5">The sequence shown here is derived from an EMBL/GenBank/DDBJ whole genome shotgun (WGS) entry which is preliminary data.</text>
</comment>
<feature type="region of interest" description="Disordered" evidence="2">
    <location>
        <begin position="1"/>
        <end position="142"/>
    </location>
</feature>
<dbReference type="EMBL" id="WBMO01000005">
    <property type="protein sequence ID" value="MDV2477710.1"/>
    <property type="molecule type" value="Genomic_DNA"/>
</dbReference>
<reference evidence="5 6" key="1">
    <citation type="submission" date="2019-10" db="EMBL/GenBank/DDBJ databases">
        <title>Draft Genome Assembly of Rhodococcus zopfii DSM44189.</title>
        <authorList>
            <person name="Sutton J.M."/>
            <person name="Akob D.M."/>
            <person name="Bushman T.J."/>
        </authorList>
    </citation>
    <scope>NUCLEOTIDE SEQUENCE [LARGE SCALE GENOMIC DNA]</scope>
    <source>
        <strain evidence="5 6">DSM 44189</strain>
    </source>
</reference>
<evidence type="ECO:0000259" key="4">
    <source>
        <dbReference type="Pfam" id="PF03816"/>
    </source>
</evidence>
<dbReference type="RefSeq" id="WP_083583491.1">
    <property type="nucleotide sequence ID" value="NZ_JBHWXO010000011.1"/>
</dbReference>
<feature type="compositionally biased region" description="Pro residues" evidence="2">
    <location>
        <begin position="112"/>
        <end position="134"/>
    </location>
</feature>
<keyword evidence="3" id="KW-1133">Transmembrane helix</keyword>
<proteinExistence type="inferred from homology"/>
<protein>
    <submittedName>
        <fullName evidence="5">LytR family transcriptional regulator</fullName>
    </submittedName>
</protein>